<dbReference type="SMART" id="SM00332">
    <property type="entry name" value="PP2Cc"/>
    <property type="match status" value="1"/>
</dbReference>
<dbReference type="STRING" id="35128.B8BYY6"/>
<dbReference type="InterPro" id="IPR036457">
    <property type="entry name" value="PPM-type-like_dom_sf"/>
</dbReference>
<dbReference type="RefSeq" id="XP_002289020.1">
    <property type="nucleotide sequence ID" value="XM_002288984.1"/>
</dbReference>
<dbReference type="Proteomes" id="UP000001449">
    <property type="component" value="Chromosome 3"/>
</dbReference>
<dbReference type="HOGENOM" id="CLU_013173_21_1_1"/>
<accession>B8BYY6</accession>
<dbReference type="CDD" id="cd00143">
    <property type="entry name" value="PP2Cc"/>
    <property type="match status" value="1"/>
</dbReference>
<feature type="domain" description="PPM-type phosphatase" evidence="1">
    <location>
        <begin position="1"/>
        <end position="274"/>
    </location>
</feature>
<dbReference type="InterPro" id="IPR015655">
    <property type="entry name" value="PP2C"/>
</dbReference>
<dbReference type="InParanoid" id="B8BYY6"/>
<dbReference type="Pfam" id="PF00481">
    <property type="entry name" value="PP2C"/>
    <property type="match status" value="1"/>
</dbReference>
<dbReference type="EMBL" id="CM000640">
    <property type="protein sequence ID" value="EED94456.1"/>
    <property type="molecule type" value="Genomic_DNA"/>
</dbReference>
<gene>
    <name evidence="2" type="ORF">THAPSDRAFT_261925</name>
</gene>
<dbReference type="PROSITE" id="PS51746">
    <property type="entry name" value="PPM_2"/>
    <property type="match status" value="1"/>
</dbReference>
<dbReference type="KEGG" id="tps:THAPSDRAFT_261925"/>
<reference evidence="2 3" key="2">
    <citation type="journal article" date="2008" name="Nature">
        <title>The Phaeodactylum genome reveals the evolutionary history of diatom genomes.</title>
        <authorList>
            <person name="Bowler C."/>
            <person name="Allen A.E."/>
            <person name="Badger J.H."/>
            <person name="Grimwood J."/>
            <person name="Jabbari K."/>
            <person name="Kuo A."/>
            <person name="Maheswari U."/>
            <person name="Martens C."/>
            <person name="Maumus F."/>
            <person name="Otillar R.P."/>
            <person name="Rayko E."/>
            <person name="Salamov A."/>
            <person name="Vandepoele K."/>
            <person name="Beszteri B."/>
            <person name="Gruber A."/>
            <person name="Heijde M."/>
            <person name="Katinka M."/>
            <person name="Mock T."/>
            <person name="Valentin K."/>
            <person name="Verret F."/>
            <person name="Berges J.A."/>
            <person name="Brownlee C."/>
            <person name="Cadoret J.P."/>
            <person name="Chiovitti A."/>
            <person name="Choi C.J."/>
            <person name="Coesel S."/>
            <person name="De Martino A."/>
            <person name="Detter J.C."/>
            <person name="Durkin C."/>
            <person name="Falciatore A."/>
            <person name="Fournet J."/>
            <person name="Haruta M."/>
            <person name="Huysman M.J."/>
            <person name="Jenkins B.D."/>
            <person name="Jiroutova K."/>
            <person name="Jorgensen R.E."/>
            <person name="Joubert Y."/>
            <person name="Kaplan A."/>
            <person name="Kroger N."/>
            <person name="Kroth P.G."/>
            <person name="La Roche J."/>
            <person name="Lindquist E."/>
            <person name="Lommer M."/>
            <person name="Martin-Jezequel V."/>
            <person name="Lopez P.J."/>
            <person name="Lucas S."/>
            <person name="Mangogna M."/>
            <person name="McGinnis K."/>
            <person name="Medlin L.K."/>
            <person name="Montsant A."/>
            <person name="Oudot-Le Secq M.P."/>
            <person name="Napoli C."/>
            <person name="Obornik M."/>
            <person name="Parker M.S."/>
            <person name="Petit J.L."/>
            <person name="Porcel B.M."/>
            <person name="Poulsen N."/>
            <person name="Robison M."/>
            <person name="Rychlewski L."/>
            <person name="Rynearson T.A."/>
            <person name="Schmutz J."/>
            <person name="Shapiro H."/>
            <person name="Siaut M."/>
            <person name="Stanley M."/>
            <person name="Sussman M.R."/>
            <person name="Taylor A.R."/>
            <person name="Vardi A."/>
            <person name="von Dassow P."/>
            <person name="Vyverman W."/>
            <person name="Willis A."/>
            <person name="Wyrwicz L.S."/>
            <person name="Rokhsar D.S."/>
            <person name="Weissenbach J."/>
            <person name="Armbrust E.V."/>
            <person name="Green B.R."/>
            <person name="Van de Peer Y."/>
            <person name="Grigoriev I.V."/>
        </authorList>
    </citation>
    <scope>NUCLEOTIDE SEQUENCE [LARGE SCALE GENOMIC DNA]</scope>
    <source>
        <strain evidence="2 3">CCMP1335</strain>
    </source>
</reference>
<dbReference type="GeneID" id="7452068"/>
<feature type="non-terminal residue" evidence="2">
    <location>
        <position position="1"/>
    </location>
</feature>
<evidence type="ECO:0000259" key="1">
    <source>
        <dbReference type="PROSITE" id="PS51746"/>
    </source>
</evidence>
<dbReference type="OMA" id="FEYKRIM"/>
<dbReference type="AlphaFoldDB" id="B8BYY6"/>
<organism evidence="2 3">
    <name type="scientific">Thalassiosira pseudonana</name>
    <name type="common">Marine diatom</name>
    <name type="synonym">Cyclotella nana</name>
    <dbReference type="NCBI Taxonomy" id="35128"/>
    <lineage>
        <taxon>Eukaryota</taxon>
        <taxon>Sar</taxon>
        <taxon>Stramenopiles</taxon>
        <taxon>Ochrophyta</taxon>
        <taxon>Bacillariophyta</taxon>
        <taxon>Coscinodiscophyceae</taxon>
        <taxon>Thalassiosirophycidae</taxon>
        <taxon>Thalassiosirales</taxon>
        <taxon>Thalassiosiraceae</taxon>
        <taxon>Thalassiosira</taxon>
    </lineage>
</organism>
<dbReference type="GO" id="GO:1902531">
    <property type="term" value="P:regulation of intracellular signal transduction"/>
    <property type="evidence" value="ECO:0000318"/>
    <property type="project" value="GO_Central"/>
</dbReference>
<reference evidence="2 3" key="1">
    <citation type="journal article" date="2004" name="Science">
        <title>The genome of the diatom Thalassiosira pseudonana: ecology, evolution, and metabolism.</title>
        <authorList>
            <person name="Armbrust E.V."/>
            <person name="Berges J.A."/>
            <person name="Bowler C."/>
            <person name="Green B.R."/>
            <person name="Martinez D."/>
            <person name="Putnam N.H."/>
            <person name="Zhou S."/>
            <person name="Allen A.E."/>
            <person name="Apt K.E."/>
            <person name="Bechner M."/>
            <person name="Brzezinski M.A."/>
            <person name="Chaal B.K."/>
            <person name="Chiovitti A."/>
            <person name="Davis A.K."/>
            <person name="Demarest M.S."/>
            <person name="Detter J.C."/>
            <person name="Glavina T."/>
            <person name="Goodstein D."/>
            <person name="Hadi M.Z."/>
            <person name="Hellsten U."/>
            <person name="Hildebrand M."/>
            <person name="Jenkins B.D."/>
            <person name="Jurka J."/>
            <person name="Kapitonov V.V."/>
            <person name="Kroger N."/>
            <person name="Lau W.W."/>
            <person name="Lane T.W."/>
            <person name="Larimer F.W."/>
            <person name="Lippmeier J.C."/>
            <person name="Lucas S."/>
            <person name="Medina M."/>
            <person name="Montsant A."/>
            <person name="Obornik M."/>
            <person name="Parker M.S."/>
            <person name="Palenik B."/>
            <person name="Pazour G.J."/>
            <person name="Richardson P.M."/>
            <person name="Rynearson T.A."/>
            <person name="Saito M.A."/>
            <person name="Schwartz D.C."/>
            <person name="Thamatrakoln K."/>
            <person name="Valentin K."/>
            <person name="Vardi A."/>
            <person name="Wilkerson F.P."/>
            <person name="Rokhsar D.S."/>
        </authorList>
    </citation>
    <scope>NUCLEOTIDE SEQUENCE [LARGE SCALE GENOMIC DNA]</scope>
    <source>
        <strain evidence="2 3">CCMP1335</strain>
    </source>
</reference>
<dbReference type="SUPFAM" id="SSF81606">
    <property type="entry name" value="PP2C-like"/>
    <property type="match status" value="1"/>
</dbReference>
<sequence>GRMSAVFDGHGGGGVSQYLRDRLHIVFSEQLHRQEKIQVANKNFQENSGIKYDLSAVNNLTVSAVANALKDSFDQIDKEILGNDEYEYQGSTAVAVVLHEANDGTRTLLSANIGDSRCILSRKGRAIDLTRDHKPNDDKEKARILAMGEKIEWDHYCKVHRVRNLSLSRAVGDRFAKPAVSGEVEIQRFPVYDDKDEFILLASDGLWDVMTSQEVVSYVHKRLNAAPKDGADIHTEEDIASLRYLRRKNMSRFIANEALRRGSGDNISVVMVWL</sequence>
<evidence type="ECO:0000313" key="2">
    <source>
        <dbReference type="EMBL" id="EED94456.1"/>
    </source>
</evidence>
<dbReference type="eggNOG" id="KOG0698">
    <property type="taxonomic scope" value="Eukaryota"/>
</dbReference>
<evidence type="ECO:0000313" key="3">
    <source>
        <dbReference type="Proteomes" id="UP000001449"/>
    </source>
</evidence>
<proteinExistence type="predicted"/>
<dbReference type="InterPro" id="IPR001932">
    <property type="entry name" value="PPM-type_phosphatase-like_dom"/>
</dbReference>
<dbReference type="PaxDb" id="35128-Thaps261925"/>
<feature type="non-terminal residue" evidence="2">
    <location>
        <position position="274"/>
    </location>
</feature>
<dbReference type="GO" id="GO:0004722">
    <property type="term" value="F:protein serine/threonine phosphatase activity"/>
    <property type="evidence" value="ECO:0000318"/>
    <property type="project" value="GO_Central"/>
</dbReference>
<dbReference type="Gene3D" id="3.60.40.10">
    <property type="entry name" value="PPM-type phosphatase domain"/>
    <property type="match status" value="1"/>
</dbReference>
<protein>
    <recommendedName>
        <fullName evidence="1">PPM-type phosphatase domain-containing protein</fullName>
    </recommendedName>
</protein>
<keyword evidence="3" id="KW-1185">Reference proteome</keyword>
<dbReference type="PANTHER" id="PTHR47992">
    <property type="entry name" value="PROTEIN PHOSPHATASE"/>
    <property type="match status" value="1"/>
</dbReference>
<name>B8BYY6_THAPS</name>